<evidence type="ECO:0000313" key="1">
    <source>
        <dbReference type="EMBL" id="JAH26249.1"/>
    </source>
</evidence>
<name>A0A0E9RAZ5_ANGAN</name>
<dbReference type="AlphaFoldDB" id="A0A0E9RAZ5"/>
<sequence>MNFLYLSWGRRLARSLSLSLNTAWLSNRLSPLSSPSSLFRLQHENLIKQRYDYIRFLKFITSVC</sequence>
<organism evidence="1">
    <name type="scientific">Anguilla anguilla</name>
    <name type="common">European freshwater eel</name>
    <name type="synonym">Muraena anguilla</name>
    <dbReference type="NCBI Taxonomy" id="7936"/>
    <lineage>
        <taxon>Eukaryota</taxon>
        <taxon>Metazoa</taxon>
        <taxon>Chordata</taxon>
        <taxon>Craniata</taxon>
        <taxon>Vertebrata</taxon>
        <taxon>Euteleostomi</taxon>
        <taxon>Actinopterygii</taxon>
        <taxon>Neopterygii</taxon>
        <taxon>Teleostei</taxon>
        <taxon>Anguilliformes</taxon>
        <taxon>Anguillidae</taxon>
        <taxon>Anguilla</taxon>
    </lineage>
</organism>
<accession>A0A0E9RAZ5</accession>
<reference evidence="1" key="1">
    <citation type="submission" date="2014-11" db="EMBL/GenBank/DDBJ databases">
        <authorList>
            <person name="Amaro Gonzalez C."/>
        </authorList>
    </citation>
    <scope>NUCLEOTIDE SEQUENCE</scope>
</reference>
<reference evidence="1" key="2">
    <citation type="journal article" date="2015" name="Fish Shellfish Immunol.">
        <title>Early steps in the European eel (Anguilla anguilla)-Vibrio vulnificus interaction in the gills: Role of the RtxA13 toxin.</title>
        <authorList>
            <person name="Callol A."/>
            <person name="Pajuelo D."/>
            <person name="Ebbesson L."/>
            <person name="Teles M."/>
            <person name="MacKenzie S."/>
            <person name="Amaro C."/>
        </authorList>
    </citation>
    <scope>NUCLEOTIDE SEQUENCE</scope>
</reference>
<proteinExistence type="predicted"/>
<protein>
    <submittedName>
        <fullName evidence="1">Uncharacterized protein</fullName>
    </submittedName>
</protein>
<dbReference type="EMBL" id="GBXM01082328">
    <property type="protein sequence ID" value="JAH26249.1"/>
    <property type="molecule type" value="Transcribed_RNA"/>
</dbReference>